<comment type="similarity">
    <text evidence="2">Belongs to the mitochondrion-specific ribosomal protein mS29 family.</text>
</comment>
<dbReference type="AlphaFoldDB" id="A0A9N8W1Q2"/>
<evidence type="ECO:0000256" key="5">
    <source>
        <dbReference type="ARBA" id="ARBA00023128"/>
    </source>
</evidence>
<dbReference type="PANTHER" id="PTHR12810">
    <property type="entry name" value="MITOCHONDRIAL 28S RIBOSOMAL PROTEIN S29"/>
    <property type="match status" value="1"/>
</dbReference>
<evidence type="ECO:0000256" key="4">
    <source>
        <dbReference type="ARBA" id="ARBA00022980"/>
    </source>
</evidence>
<evidence type="ECO:0000256" key="1">
    <source>
        <dbReference type="ARBA" id="ARBA00004173"/>
    </source>
</evidence>
<name>A0A9N8W1Q2_9GLOM</name>
<dbReference type="InterPro" id="IPR027417">
    <property type="entry name" value="P-loop_NTPase"/>
</dbReference>
<protein>
    <recommendedName>
        <fullName evidence="7">Small ribosomal subunit protein mS29</fullName>
    </recommendedName>
</protein>
<dbReference type="InterPro" id="IPR019368">
    <property type="entry name" value="Ribosomal_mS29"/>
</dbReference>
<evidence type="ECO:0000256" key="6">
    <source>
        <dbReference type="ARBA" id="ARBA00023274"/>
    </source>
</evidence>
<evidence type="ECO:0000256" key="2">
    <source>
        <dbReference type="ARBA" id="ARBA00009863"/>
    </source>
</evidence>
<accession>A0A9N8W1Q2</accession>
<keyword evidence="10" id="KW-1185">Reference proteome</keyword>
<evidence type="ECO:0000313" key="10">
    <source>
        <dbReference type="Proteomes" id="UP000789342"/>
    </source>
</evidence>
<evidence type="ECO:0000313" key="9">
    <source>
        <dbReference type="EMBL" id="CAG8467914.1"/>
    </source>
</evidence>
<reference evidence="9" key="1">
    <citation type="submission" date="2021-06" db="EMBL/GenBank/DDBJ databases">
        <authorList>
            <person name="Kallberg Y."/>
            <person name="Tangrot J."/>
            <person name="Rosling A."/>
        </authorList>
    </citation>
    <scope>NUCLEOTIDE SEQUENCE</scope>
    <source>
        <strain evidence="9">CL551</strain>
    </source>
</reference>
<gene>
    <name evidence="9" type="ORF">AMORRO_LOCUS1717</name>
</gene>
<comment type="caution">
    <text evidence="9">The sequence shown here is derived from an EMBL/GenBank/DDBJ whole genome shotgun (WGS) entry which is preliminary data.</text>
</comment>
<keyword evidence="3" id="KW-0809">Transit peptide</keyword>
<feature type="compositionally biased region" description="Basic residues" evidence="8">
    <location>
        <begin position="68"/>
        <end position="78"/>
    </location>
</feature>
<dbReference type="Pfam" id="PF10236">
    <property type="entry name" value="DAP3"/>
    <property type="match status" value="1"/>
</dbReference>
<dbReference type="GO" id="GO:0003735">
    <property type="term" value="F:structural constituent of ribosome"/>
    <property type="evidence" value="ECO:0007669"/>
    <property type="project" value="TreeGrafter"/>
</dbReference>
<dbReference type="Proteomes" id="UP000789342">
    <property type="component" value="Unassembled WGS sequence"/>
</dbReference>
<organism evidence="9 10">
    <name type="scientific">Acaulospora morrowiae</name>
    <dbReference type="NCBI Taxonomy" id="94023"/>
    <lineage>
        <taxon>Eukaryota</taxon>
        <taxon>Fungi</taxon>
        <taxon>Fungi incertae sedis</taxon>
        <taxon>Mucoromycota</taxon>
        <taxon>Glomeromycotina</taxon>
        <taxon>Glomeromycetes</taxon>
        <taxon>Diversisporales</taxon>
        <taxon>Acaulosporaceae</taxon>
        <taxon>Acaulospora</taxon>
    </lineage>
</organism>
<keyword evidence="6" id="KW-0687">Ribonucleoprotein</keyword>
<proteinExistence type="inferred from homology"/>
<dbReference type="OrthoDB" id="274828at2759"/>
<keyword evidence="4" id="KW-0689">Ribosomal protein</keyword>
<dbReference type="EMBL" id="CAJVPV010000653">
    <property type="protein sequence ID" value="CAG8467914.1"/>
    <property type="molecule type" value="Genomic_DNA"/>
</dbReference>
<feature type="region of interest" description="Disordered" evidence="8">
    <location>
        <begin position="48"/>
        <end position="92"/>
    </location>
</feature>
<dbReference type="GO" id="GO:0005763">
    <property type="term" value="C:mitochondrial small ribosomal subunit"/>
    <property type="evidence" value="ECO:0007669"/>
    <property type="project" value="TreeGrafter"/>
</dbReference>
<evidence type="ECO:0000256" key="3">
    <source>
        <dbReference type="ARBA" id="ARBA00022946"/>
    </source>
</evidence>
<comment type="subcellular location">
    <subcellularLocation>
        <location evidence="1">Mitochondrion</location>
    </subcellularLocation>
</comment>
<evidence type="ECO:0000256" key="7">
    <source>
        <dbReference type="ARBA" id="ARBA00035140"/>
    </source>
</evidence>
<dbReference type="SUPFAM" id="SSF52540">
    <property type="entry name" value="P-loop containing nucleoside triphosphate hydrolases"/>
    <property type="match status" value="1"/>
</dbReference>
<dbReference type="PANTHER" id="PTHR12810:SF0">
    <property type="entry name" value="SMALL RIBOSOMAL SUBUNIT PROTEIN MS29"/>
    <property type="match status" value="1"/>
</dbReference>
<evidence type="ECO:0000256" key="8">
    <source>
        <dbReference type="SAM" id="MobiDB-lite"/>
    </source>
</evidence>
<keyword evidence="5" id="KW-0496">Mitochondrion</keyword>
<sequence length="460" mass="51737">MTSRHFYTKLTPCLSSISPLTTSRSSLFNVVSHQFQLPLIASNLVQQKRGGTAKPKITKKQTPSKPKGGFKRIQKGKMKGGTGEAEETVSGSIGEKNSEFYKPLPAVLLKDMLPDVFMDENIGKIFKFPDEIIPKLGTFKLPPVLERELSLFPVLSLAVRKKSVELIKMIESTSETPSLKTRVILSGKLGAGKSSLLLQAVNYALLKEWIVIYISDAIKYVNSTHPYVKDEAKNEFIQPTLASELCKQIKSVNGEILERIPLKNGCKIGNVVLKEHDNVSNLLDIGINNIYEAQNAFETFMNEIGNNSMHPVLLAVDAINAFYTVSEYTDLDDTCMEPFRLSLPRVILEYFSGKRDLTFGSTVGALSHINKRYISKPLEFALGMIEASPWKQYSPGILEYTRGLVNFDVPEYTKDEAKGVMDYYHETKIINRPHDQMFERYYTSANGNPKKFYLSCCREL</sequence>